<dbReference type="InterPro" id="IPR007314">
    <property type="entry name" value="Cofac_haem-bd_dom"/>
</dbReference>
<keyword evidence="2" id="KW-0732">Signal</keyword>
<accession>A0A1G5DIG5</accession>
<evidence type="ECO:0000259" key="3">
    <source>
        <dbReference type="PROSITE" id="PS50106"/>
    </source>
</evidence>
<feature type="signal peptide" evidence="2">
    <location>
        <begin position="1"/>
        <end position="27"/>
    </location>
</feature>
<dbReference type="Gene3D" id="3.40.50.11550">
    <property type="match status" value="1"/>
</dbReference>
<gene>
    <name evidence="4" type="ORF">SAMN05661077_1343</name>
</gene>
<feature type="chain" id="PRO_5010190301" evidence="2">
    <location>
        <begin position="28"/>
        <end position="391"/>
    </location>
</feature>
<dbReference type="AlphaFoldDB" id="A0A1G5DIG5"/>
<dbReference type="PROSITE" id="PS50106">
    <property type="entry name" value="PDZ"/>
    <property type="match status" value="1"/>
</dbReference>
<dbReference type="Pfam" id="PF04187">
    <property type="entry name" value="Cofac_haem_bdg"/>
    <property type="match status" value="1"/>
</dbReference>
<organism evidence="4 5">
    <name type="scientific">Thiohalorhabdus denitrificans</name>
    <dbReference type="NCBI Taxonomy" id="381306"/>
    <lineage>
        <taxon>Bacteria</taxon>
        <taxon>Pseudomonadati</taxon>
        <taxon>Pseudomonadota</taxon>
        <taxon>Gammaproteobacteria</taxon>
        <taxon>Thiohalorhabdales</taxon>
        <taxon>Thiohalorhabdaceae</taxon>
        <taxon>Thiohalorhabdus</taxon>
    </lineage>
</organism>
<keyword evidence="5" id="KW-1185">Reference proteome</keyword>
<protein>
    <submittedName>
        <fullName evidence="4">Uncharacterized iron-regulated protein</fullName>
    </submittedName>
</protein>
<dbReference type="EMBL" id="FMUN01000003">
    <property type="protein sequence ID" value="SCY14513.1"/>
    <property type="molecule type" value="Genomic_DNA"/>
</dbReference>
<feature type="domain" description="PDZ" evidence="3">
    <location>
        <begin position="287"/>
        <end position="369"/>
    </location>
</feature>
<dbReference type="CDD" id="cd14727">
    <property type="entry name" value="ChanN-like"/>
    <property type="match status" value="1"/>
</dbReference>
<dbReference type="SUPFAM" id="SSF159501">
    <property type="entry name" value="EreA/ChaN-like"/>
    <property type="match status" value="1"/>
</dbReference>
<evidence type="ECO:0000256" key="1">
    <source>
        <dbReference type="SAM" id="MobiDB-lite"/>
    </source>
</evidence>
<dbReference type="Proteomes" id="UP000183104">
    <property type="component" value="Unassembled WGS sequence"/>
</dbReference>
<evidence type="ECO:0000313" key="5">
    <source>
        <dbReference type="Proteomes" id="UP000183104"/>
    </source>
</evidence>
<sequence length="391" mass="43052">MRRITDRGPLWAVLWILALLHAAPSFASDPEWNEGQIFRPASGDQVPFADMIDDLSRADVVLVGEEHDSRAHHRLQEAVIAALLGRGPVVVGMESFPSTRQDVLDAWWRGKTASFTDFLQEVRWFQGWSIDPGLYRDILEMVRMHRAPLLGINVPREWISRVAREGLDALGEEQRRRIGEVADPAEEYRDALRESLGEHESGHGAREFIEAQTAWDAAMAGGLLDGQRDHPEAVVVGIAGKGHLQGGYGIPHQLQARDADLEVRTVVPYDPGNEDPPLRGDADYAWPMDPDRASDPVRIGALLDAEEEGEGVAVKDVQEDSPADTAGLRAGDRILAVNGGEVEDTTMLIYAVRQQQWGGSLRLRIRREDAEQTLSVPLDEPEEGSAGGHSG</sequence>
<dbReference type="SMART" id="SM00228">
    <property type="entry name" value="PDZ"/>
    <property type="match status" value="1"/>
</dbReference>
<dbReference type="Gene3D" id="2.30.42.10">
    <property type="match status" value="1"/>
</dbReference>
<evidence type="ECO:0000313" key="4">
    <source>
        <dbReference type="EMBL" id="SCY14513.1"/>
    </source>
</evidence>
<dbReference type="RefSeq" id="WP_054966065.1">
    <property type="nucleotide sequence ID" value="NZ_FMUN01000003.1"/>
</dbReference>
<dbReference type="SUPFAM" id="SSF50156">
    <property type="entry name" value="PDZ domain-like"/>
    <property type="match status" value="1"/>
</dbReference>
<name>A0A1G5DIG5_9GAMM</name>
<dbReference type="Pfam" id="PF13180">
    <property type="entry name" value="PDZ_2"/>
    <property type="match status" value="1"/>
</dbReference>
<dbReference type="InterPro" id="IPR036034">
    <property type="entry name" value="PDZ_sf"/>
</dbReference>
<dbReference type="InterPro" id="IPR001478">
    <property type="entry name" value="PDZ"/>
</dbReference>
<proteinExistence type="predicted"/>
<feature type="region of interest" description="Disordered" evidence="1">
    <location>
        <begin position="372"/>
        <end position="391"/>
    </location>
</feature>
<evidence type="ECO:0000256" key="2">
    <source>
        <dbReference type="SAM" id="SignalP"/>
    </source>
</evidence>
<reference evidence="5" key="1">
    <citation type="submission" date="2016-10" db="EMBL/GenBank/DDBJ databases">
        <authorList>
            <person name="Varghese N."/>
        </authorList>
    </citation>
    <scope>NUCLEOTIDE SEQUENCE [LARGE SCALE GENOMIC DNA]</scope>
    <source>
        <strain evidence="5">HL 19</strain>
    </source>
</reference>